<dbReference type="PROSITE" id="PS50176">
    <property type="entry name" value="ARM_REPEAT"/>
    <property type="match status" value="1"/>
</dbReference>
<evidence type="ECO:0000259" key="2">
    <source>
        <dbReference type="Pfam" id="PF23005"/>
    </source>
</evidence>
<keyword evidence="4" id="KW-1185">Reference proteome</keyword>
<dbReference type="InterPro" id="IPR011989">
    <property type="entry name" value="ARM-like"/>
</dbReference>
<dbReference type="AlphaFoldDB" id="A0A0K9NR67"/>
<feature type="domain" description="DUF7032" evidence="2">
    <location>
        <begin position="40"/>
        <end position="153"/>
    </location>
</feature>
<dbReference type="SUPFAM" id="SSF48371">
    <property type="entry name" value="ARM repeat"/>
    <property type="match status" value="1"/>
</dbReference>
<proteinExistence type="predicted"/>
<dbReference type="InterPro" id="IPR000225">
    <property type="entry name" value="Armadillo"/>
</dbReference>
<reference evidence="4" key="1">
    <citation type="journal article" date="2016" name="Nature">
        <title>The genome of the seagrass Zostera marina reveals angiosperm adaptation to the sea.</title>
        <authorList>
            <person name="Olsen J.L."/>
            <person name="Rouze P."/>
            <person name="Verhelst B."/>
            <person name="Lin Y.-C."/>
            <person name="Bayer T."/>
            <person name="Collen J."/>
            <person name="Dattolo E."/>
            <person name="De Paoli E."/>
            <person name="Dittami S."/>
            <person name="Maumus F."/>
            <person name="Michel G."/>
            <person name="Kersting A."/>
            <person name="Lauritano C."/>
            <person name="Lohaus R."/>
            <person name="Toepel M."/>
            <person name="Tonon T."/>
            <person name="Vanneste K."/>
            <person name="Amirebrahimi M."/>
            <person name="Brakel J."/>
            <person name="Bostroem C."/>
            <person name="Chovatia M."/>
            <person name="Grimwood J."/>
            <person name="Jenkins J.W."/>
            <person name="Jueterbock A."/>
            <person name="Mraz A."/>
            <person name="Stam W.T."/>
            <person name="Tice H."/>
            <person name="Bornberg-Bauer E."/>
            <person name="Green P.J."/>
            <person name="Pearson G.A."/>
            <person name="Procaccini G."/>
            <person name="Duarte C.M."/>
            <person name="Schmutz J."/>
            <person name="Reusch T.B.H."/>
            <person name="Van de Peer Y."/>
        </authorList>
    </citation>
    <scope>NUCLEOTIDE SEQUENCE [LARGE SCALE GENOMIC DNA]</scope>
    <source>
        <strain evidence="4">cv. Finnish</strain>
    </source>
</reference>
<protein>
    <submittedName>
        <fullName evidence="3">Armadillo/beta-catenin repeat family protein</fullName>
    </submittedName>
</protein>
<evidence type="ECO:0000313" key="3">
    <source>
        <dbReference type="EMBL" id="KMZ58480.1"/>
    </source>
</evidence>
<comment type="caution">
    <text evidence="3">The sequence shown here is derived from an EMBL/GenBank/DDBJ whole genome shotgun (WGS) entry which is preliminary data.</text>
</comment>
<dbReference type="EMBL" id="LFYR01001927">
    <property type="protein sequence ID" value="KMZ58480.1"/>
    <property type="molecule type" value="Genomic_DNA"/>
</dbReference>
<dbReference type="SMART" id="SM00185">
    <property type="entry name" value="ARM"/>
    <property type="match status" value="5"/>
</dbReference>
<dbReference type="InterPro" id="IPR016024">
    <property type="entry name" value="ARM-type_fold"/>
</dbReference>
<dbReference type="PANTHER" id="PTHR46043:SF9">
    <property type="entry name" value="ARM REPEAT SUPERFAMILY PROTEIN"/>
    <property type="match status" value="1"/>
</dbReference>
<dbReference type="Proteomes" id="UP000036987">
    <property type="component" value="Unassembled WGS sequence"/>
</dbReference>
<feature type="repeat" description="ARM" evidence="1">
    <location>
        <begin position="340"/>
        <end position="384"/>
    </location>
</feature>
<sequence length="585" mass="63750">MVEEARQRQDNNNNDNNKYHVQPAISISDLLPEHWLVRARYMLPIAIDKSKSAVSFAGKWKLILSRLQRFPSCLSDLSSHPFFSKSSLCREQLQSVCRTLSELIQLADLCTIDSVVEQGVRPGKLQMQSDLDAVSGKLDLNIRDCKLLVKSGVLGDTLQAEMLSGGEIGSWKDVSELLARLQLGHLEARHRAVEGLLELMKEDEKTVSAVLGRSNVSAIIQLLSPTTSTKIREKAVAVVCILAESGNCADSLINEGVLPHLIRIAEFVGSVDREKALISLQCLSTSPEAARMIVTLNGIRPFIEICSACGGDTISQIAAVGILRNLSAVPDIRQSIVDEGVIRVMLNLLDSDSIIFRSKESAAECLQNLTASNENIRRTVISDGGIRTLVACLVGPCLPDSVMIAINNLIGSATPESVISLNFLPSLLHVLSSGSVVSQQAAAATICKISHSTEMKRLIGETAGIIPTLIKMVEPSSSNGTKEVATQAMSSLMGYHSNVREVKRDKNSIPNLVQLLDHSPQNTSKKYAVTCLLRLSVSTRCRKSMISYGGIGYLKKLVDMEVHGAKKLLEKLERGRLQTFFFGRK</sequence>
<accession>A0A0K9NR67</accession>
<gene>
    <name evidence="3" type="ORF">ZOSMA_76G00360</name>
</gene>
<dbReference type="Gene3D" id="1.25.10.10">
    <property type="entry name" value="Leucine-rich Repeat Variant"/>
    <property type="match status" value="1"/>
</dbReference>
<dbReference type="PANTHER" id="PTHR46043">
    <property type="entry name" value="ARM REPEAT SUPERFAMILY PROTEIN"/>
    <property type="match status" value="1"/>
</dbReference>
<evidence type="ECO:0000313" key="4">
    <source>
        <dbReference type="Proteomes" id="UP000036987"/>
    </source>
</evidence>
<organism evidence="3 4">
    <name type="scientific">Zostera marina</name>
    <name type="common">Eelgrass</name>
    <dbReference type="NCBI Taxonomy" id="29655"/>
    <lineage>
        <taxon>Eukaryota</taxon>
        <taxon>Viridiplantae</taxon>
        <taxon>Streptophyta</taxon>
        <taxon>Embryophyta</taxon>
        <taxon>Tracheophyta</taxon>
        <taxon>Spermatophyta</taxon>
        <taxon>Magnoliopsida</taxon>
        <taxon>Liliopsida</taxon>
        <taxon>Zosteraceae</taxon>
        <taxon>Zostera</taxon>
    </lineage>
</organism>
<dbReference type="OrthoDB" id="409644at2759"/>
<dbReference type="Pfam" id="PF23005">
    <property type="entry name" value="DUF7032"/>
    <property type="match status" value="1"/>
</dbReference>
<dbReference type="OMA" id="MIGESGC"/>
<name>A0A0K9NR67_ZOSMR</name>
<dbReference type="InterPro" id="IPR054296">
    <property type="entry name" value="DUF7032"/>
</dbReference>
<evidence type="ECO:0000256" key="1">
    <source>
        <dbReference type="PROSITE-ProRule" id="PRU00259"/>
    </source>
</evidence>